<dbReference type="InterPro" id="IPR012338">
    <property type="entry name" value="Beta-lactam/transpept-like"/>
</dbReference>
<dbReference type="AlphaFoldDB" id="A0AAD1D4P4"/>
<gene>
    <name evidence="4" type="ORF">DFR51_3325</name>
    <name evidence="3" type="ORF">SmB9_09610</name>
</gene>
<sequence>MIVCDVDLGGSAAAAVAIAPPRYAGHHQETIVTPFAHRRVRFAAPLAAFLAALFAAIAVPSAHADAPPTGAQLEQDAAALMAEHRVPGVAVAYDSGGGADAVFQLGDANAISGSDVTPETLFAAASLGKVVTAYGAMLLVDEGKLALDRPLSSYLKEPWLPTEPAGNPVTLRQVLSHSSGLPNDITGGNRALTSPPGSAFAYSGTGYVYLQHVIETVTGMPFQDFARDRIFGPLAMNRSGFAVSHDWRGDLSAGHLPFLPVSIGVVVAVLVVFLLLWLVGAVVQRVRGRGWGVPASTLRVMAGLSLAAVAILAAVVAGSDILPSLALAAGVPLVVIGLVFAVAPRFAPLSSRAVLRTVQLTAAALVLCGAFWFAVRAVLLPVPLLKGNDVNAAFTLRTTAGDLARFADALAIGKGLSRESRAAMLAPQIRVDENHQWALGPSILQTRTGPVYWQWGSNPGFESLIAVQPATGRKLTVLTNAGGGNDVARELAARVFSEPASAFKINN</sequence>
<name>A0AAD1D4P4_SPHMI</name>
<evidence type="ECO:0000259" key="2">
    <source>
        <dbReference type="Pfam" id="PF00144"/>
    </source>
</evidence>
<dbReference type="PANTHER" id="PTHR46825">
    <property type="entry name" value="D-ALANYL-D-ALANINE-CARBOXYPEPTIDASE/ENDOPEPTIDASE AMPH"/>
    <property type="match status" value="1"/>
</dbReference>
<dbReference type="Proteomes" id="UP000275727">
    <property type="component" value="Chromosome"/>
</dbReference>
<dbReference type="EMBL" id="AP018711">
    <property type="protein sequence ID" value="BBE33303.1"/>
    <property type="molecule type" value="Genomic_DNA"/>
</dbReference>
<protein>
    <submittedName>
        <fullName evidence="4">Beta-lactamase</fullName>
    </submittedName>
</protein>
<dbReference type="Proteomes" id="UP000276029">
    <property type="component" value="Unassembled WGS sequence"/>
</dbReference>
<feature type="transmembrane region" description="Helical" evidence="1">
    <location>
        <begin position="355"/>
        <end position="375"/>
    </location>
</feature>
<keyword evidence="6" id="KW-1185">Reference proteome</keyword>
<dbReference type="InterPro" id="IPR001466">
    <property type="entry name" value="Beta-lactam-related"/>
</dbReference>
<reference evidence="3 5" key="1">
    <citation type="submission" date="2018-06" db="EMBL/GenBank/DDBJ databases">
        <title>Complete Genome Sequence of the Microcystin-Degrading Bacterium Sphingosinicella microcystinivorans Strain B-9.</title>
        <authorList>
            <person name="Jin H."/>
            <person name="Nishizawa T."/>
            <person name="Guo Y."/>
            <person name="Nishizawa A."/>
            <person name="Park H."/>
            <person name="Kato H."/>
            <person name="Tsuji K."/>
            <person name="Harada K."/>
        </authorList>
    </citation>
    <scope>NUCLEOTIDE SEQUENCE [LARGE SCALE GENOMIC DNA]</scope>
    <source>
        <strain evidence="3 5">B9</strain>
    </source>
</reference>
<dbReference type="Pfam" id="PF00144">
    <property type="entry name" value="Beta-lactamase"/>
    <property type="match status" value="1"/>
</dbReference>
<keyword evidence="1" id="KW-0812">Transmembrane</keyword>
<dbReference type="SUPFAM" id="SSF56601">
    <property type="entry name" value="beta-lactamase/transpeptidase-like"/>
    <property type="match status" value="1"/>
</dbReference>
<evidence type="ECO:0000313" key="4">
    <source>
        <dbReference type="EMBL" id="RKS85408.1"/>
    </source>
</evidence>
<dbReference type="RefSeq" id="WP_121053196.1">
    <property type="nucleotide sequence ID" value="NZ_RBWX01000011.1"/>
</dbReference>
<feature type="transmembrane region" description="Helical" evidence="1">
    <location>
        <begin position="300"/>
        <end position="319"/>
    </location>
</feature>
<feature type="transmembrane region" description="Helical" evidence="1">
    <location>
        <begin position="325"/>
        <end position="343"/>
    </location>
</feature>
<evidence type="ECO:0000313" key="5">
    <source>
        <dbReference type="Proteomes" id="UP000275727"/>
    </source>
</evidence>
<reference evidence="4 6" key="2">
    <citation type="submission" date="2018-10" db="EMBL/GenBank/DDBJ databases">
        <title>Genomic Encyclopedia of Type Strains, Phase IV (KMG-IV): sequencing the most valuable type-strain genomes for metagenomic binning, comparative biology and taxonomic classification.</title>
        <authorList>
            <person name="Goeker M."/>
        </authorList>
    </citation>
    <scope>NUCLEOTIDE SEQUENCE [LARGE SCALE GENOMIC DNA]</scope>
    <source>
        <strain evidence="4 6">DSM 19791</strain>
    </source>
</reference>
<dbReference type="PANTHER" id="PTHR46825:SF12">
    <property type="entry name" value="PENICILLIN-BINDING PROTEIN 4"/>
    <property type="match status" value="1"/>
</dbReference>
<keyword evidence="1" id="KW-1133">Transmembrane helix</keyword>
<feature type="transmembrane region" description="Helical" evidence="1">
    <location>
        <begin position="258"/>
        <end position="279"/>
    </location>
</feature>
<keyword evidence="1" id="KW-0472">Membrane</keyword>
<evidence type="ECO:0000313" key="3">
    <source>
        <dbReference type="EMBL" id="BBE33303.1"/>
    </source>
</evidence>
<accession>A0AAD1D4P4</accession>
<dbReference type="Gene3D" id="3.40.710.10">
    <property type="entry name" value="DD-peptidase/beta-lactamase superfamily"/>
    <property type="match status" value="2"/>
</dbReference>
<proteinExistence type="predicted"/>
<feature type="transmembrane region" description="Helical" evidence="1">
    <location>
        <begin position="42"/>
        <end position="62"/>
    </location>
</feature>
<evidence type="ECO:0000313" key="6">
    <source>
        <dbReference type="Proteomes" id="UP000276029"/>
    </source>
</evidence>
<evidence type="ECO:0000256" key="1">
    <source>
        <dbReference type="SAM" id="Phobius"/>
    </source>
</evidence>
<dbReference type="KEGG" id="smic:SmB9_09610"/>
<feature type="domain" description="Beta-lactamase-related" evidence="2">
    <location>
        <begin position="74"/>
        <end position="248"/>
    </location>
</feature>
<dbReference type="InterPro" id="IPR050491">
    <property type="entry name" value="AmpC-like"/>
</dbReference>
<organism evidence="3 5">
    <name type="scientific">Sphingosinicella microcystinivorans</name>
    <dbReference type="NCBI Taxonomy" id="335406"/>
    <lineage>
        <taxon>Bacteria</taxon>
        <taxon>Pseudomonadati</taxon>
        <taxon>Pseudomonadota</taxon>
        <taxon>Alphaproteobacteria</taxon>
        <taxon>Sphingomonadales</taxon>
        <taxon>Sphingosinicellaceae</taxon>
        <taxon>Sphingosinicella</taxon>
    </lineage>
</organism>
<dbReference type="EMBL" id="RBWX01000011">
    <property type="protein sequence ID" value="RKS85408.1"/>
    <property type="molecule type" value="Genomic_DNA"/>
</dbReference>